<organism evidence="2 3">
    <name type="scientific">Cordyceps militaris</name>
    <name type="common">Caterpillar fungus</name>
    <name type="synonym">Clavaria militaris</name>
    <dbReference type="NCBI Taxonomy" id="73501"/>
    <lineage>
        <taxon>Eukaryota</taxon>
        <taxon>Fungi</taxon>
        <taxon>Dikarya</taxon>
        <taxon>Ascomycota</taxon>
        <taxon>Pezizomycotina</taxon>
        <taxon>Sordariomycetes</taxon>
        <taxon>Hypocreomycetidae</taxon>
        <taxon>Hypocreales</taxon>
        <taxon>Cordycipitaceae</taxon>
        <taxon>Cordyceps</taxon>
    </lineage>
</organism>
<dbReference type="Proteomes" id="UP000323067">
    <property type="component" value="Chromosome iii"/>
</dbReference>
<evidence type="ECO:0000256" key="1">
    <source>
        <dbReference type="SAM" id="MobiDB-lite"/>
    </source>
</evidence>
<evidence type="ECO:0000313" key="3">
    <source>
        <dbReference type="Proteomes" id="UP000323067"/>
    </source>
</evidence>
<dbReference type="VEuPathDB" id="FungiDB:A9K55_001863"/>
<evidence type="ECO:0000313" key="2">
    <source>
        <dbReference type="EMBL" id="ATY65709.1"/>
    </source>
</evidence>
<sequence>MQVMQWMPSSELRPSGAWGGGEEGEVAVSASLAVFSSGSVFPKRATWTLETGWMVLVRPSSV</sequence>
<protein>
    <submittedName>
        <fullName evidence="2">Uncharacterized protein</fullName>
    </submittedName>
</protein>
<name>A0A2H4SRH6_CORMI</name>
<dbReference type="EMBL" id="CP023326">
    <property type="protein sequence ID" value="ATY65709.1"/>
    <property type="molecule type" value="Genomic_DNA"/>
</dbReference>
<gene>
    <name evidence="2" type="ORF">A9K55_001863</name>
</gene>
<accession>A0A2H4SRH6</accession>
<proteinExistence type="predicted"/>
<dbReference type="AlphaFoldDB" id="A0A2H4SRH6"/>
<feature type="region of interest" description="Disordered" evidence="1">
    <location>
        <begin position="1"/>
        <end position="20"/>
    </location>
</feature>
<reference evidence="2 3" key="1">
    <citation type="journal article" date="2017" name="BMC Genomics">
        <title>Chromosome level assembly and secondary metabolite potential of the parasitic fungus Cordyceps militaris.</title>
        <authorList>
            <person name="Kramer G.J."/>
            <person name="Nodwell J.R."/>
        </authorList>
    </citation>
    <scope>NUCLEOTIDE SEQUENCE [LARGE SCALE GENOMIC DNA]</scope>
    <source>
        <strain evidence="2 3">ATCC 34164</strain>
    </source>
</reference>